<gene>
    <name evidence="2" type="ORF">GDO78_001399</name>
</gene>
<comment type="caution">
    <text evidence="2">The sequence shown here is derived from an EMBL/GenBank/DDBJ whole genome shotgun (WGS) entry which is preliminary data.</text>
</comment>
<evidence type="ECO:0000313" key="2">
    <source>
        <dbReference type="EMBL" id="KAG9493471.1"/>
    </source>
</evidence>
<name>A0A8J6FTZ3_ELECQ</name>
<proteinExistence type="predicted"/>
<evidence type="ECO:0000313" key="3">
    <source>
        <dbReference type="Proteomes" id="UP000770717"/>
    </source>
</evidence>
<accession>A0A8J6FTZ3</accession>
<feature type="region of interest" description="Disordered" evidence="1">
    <location>
        <begin position="1"/>
        <end position="40"/>
    </location>
</feature>
<dbReference type="Proteomes" id="UP000770717">
    <property type="component" value="Unassembled WGS sequence"/>
</dbReference>
<feature type="compositionally biased region" description="Basic and acidic residues" evidence="1">
    <location>
        <begin position="7"/>
        <end position="20"/>
    </location>
</feature>
<keyword evidence="3" id="KW-1185">Reference proteome</keyword>
<dbReference type="EMBL" id="WNTK01000001">
    <property type="protein sequence ID" value="KAG9493471.1"/>
    <property type="molecule type" value="Genomic_DNA"/>
</dbReference>
<dbReference type="OrthoDB" id="2096344at2759"/>
<feature type="region of interest" description="Disordered" evidence="1">
    <location>
        <begin position="59"/>
        <end position="79"/>
    </location>
</feature>
<sequence length="97" mass="10744">MSVVPSKTKDLKFMSHHDTDVNSPVTPGKRQKVQQMRQSPDFTSWPVDLLTTLSPSAVSSLNDRGLPRHESSGKLKKNSLKQVISVGKTNIAFQPDE</sequence>
<evidence type="ECO:0000256" key="1">
    <source>
        <dbReference type="SAM" id="MobiDB-lite"/>
    </source>
</evidence>
<organism evidence="2 3">
    <name type="scientific">Eleutherodactylus coqui</name>
    <name type="common">Puerto Rican coqui</name>
    <dbReference type="NCBI Taxonomy" id="57060"/>
    <lineage>
        <taxon>Eukaryota</taxon>
        <taxon>Metazoa</taxon>
        <taxon>Chordata</taxon>
        <taxon>Craniata</taxon>
        <taxon>Vertebrata</taxon>
        <taxon>Euteleostomi</taxon>
        <taxon>Amphibia</taxon>
        <taxon>Batrachia</taxon>
        <taxon>Anura</taxon>
        <taxon>Neobatrachia</taxon>
        <taxon>Hyloidea</taxon>
        <taxon>Eleutherodactylidae</taxon>
        <taxon>Eleutherodactylinae</taxon>
        <taxon>Eleutherodactylus</taxon>
        <taxon>Eleutherodactylus</taxon>
    </lineage>
</organism>
<dbReference type="AlphaFoldDB" id="A0A8J6FTZ3"/>
<protein>
    <submittedName>
        <fullName evidence="2">Uncharacterized protein</fullName>
    </submittedName>
</protein>
<reference evidence="2" key="1">
    <citation type="thesis" date="2020" institute="ProQuest LLC" country="789 East Eisenhower Parkway, Ann Arbor, MI, USA">
        <title>Comparative Genomics and Chromosome Evolution.</title>
        <authorList>
            <person name="Mudd A.B."/>
        </authorList>
    </citation>
    <scope>NUCLEOTIDE SEQUENCE</scope>
    <source>
        <strain evidence="2">HN-11 Male</strain>
        <tissue evidence="2">Kidney and liver</tissue>
    </source>
</reference>